<dbReference type="RefSeq" id="WP_149947769.1">
    <property type="nucleotide sequence ID" value="NZ_CAXSKE010000012.1"/>
</dbReference>
<keyword evidence="2" id="KW-0328">Glycosyltransferase</keyword>
<comment type="caution">
    <text evidence="1">The sequence shown here is derived from an EMBL/GenBank/DDBJ whole genome shotgun (WGS) entry which is preliminary data.</text>
</comment>
<dbReference type="InterPro" id="IPR029044">
    <property type="entry name" value="Nucleotide-diphossugar_trans"/>
</dbReference>
<dbReference type="EMBL" id="VVYX01000028">
    <property type="protein sequence ID" value="KAA5415760.1"/>
    <property type="molecule type" value="Genomic_DNA"/>
</dbReference>
<reference evidence="2" key="2">
    <citation type="submission" date="2023-08" db="EMBL/GenBank/DDBJ databases">
        <title>Reintroducing virulent viruses to syntetic microbiomes.</title>
        <authorList>
            <person name="Wilde J."/>
            <person name="Boyes R."/>
            <person name="Robinson A.V."/>
            <person name="Daisley B.A."/>
            <person name="Allen-Vercoe E."/>
        </authorList>
    </citation>
    <scope>NUCLEOTIDE SEQUENCE</scope>
    <source>
        <strain evidence="2">225I_12FAA</strain>
    </source>
</reference>
<name>A0A6L3JVY4_9BACE</name>
<gene>
    <name evidence="1" type="ORF">F2Y87_20400</name>
    <name evidence="2" type="ORF">RO785_18860</name>
</gene>
<evidence type="ECO:0000313" key="2">
    <source>
        <dbReference type="EMBL" id="MDT4513035.1"/>
    </source>
</evidence>
<dbReference type="Gene3D" id="3.90.550.10">
    <property type="entry name" value="Spore Coat Polysaccharide Biosynthesis Protein SpsA, Chain A"/>
    <property type="match status" value="1"/>
</dbReference>
<organism evidence="1 3">
    <name type="scientific">Bacteroides cellulosilyticus</name>
    <dbReference type="NCBI Taxonomy" id="246787"/>
    <lineage>
        <taxon>Bacteria</taxon>
        <taxon>Pseudomonadati</taxon>
        <taxon>Bacteroidota</taxon>
        <taxon>Bacteroidia</taxon>
        <taxon>Bacteroidales</taxon>
        <taxon>Bacteroidaceae</taxon>
        <taxon>Bacteroides</taxon>
    </lineage>
</organism>
<dbReference type="AlphaFoldDB" id="A0A6L3JVY4"/>
<dbReference type="GO" id="GO:0016757">
    <property type="term" value="F:glycosyltransferase activity"/>
    <property type="evidence" value="ECO:0007669"/>
    <property type="project" value="UniProtKB-KW"/>
</dbReference>
<keyword evidence="2" id="KW-0808">Transferase</keyword>
<reference evidence="1 3" key="1">
    <citation type="journal article" date="2019" name="Nat. Med.">
        <title>A library of human gut bacterial isolates paired with longitudinal multiomics data enables mechanistic microbiome research.</title>
        <authorList>
            <person name="Poyet M."/>
            <person name="Groussin M."/>
            <person name="Gibbons S.M."/>
            <person name="Avila-Pacheco J."/>
            <person name="Jiang X."/>
            <person name="Kearney S.M."/>
            <person name="Perrotta A.R."/>
            <person name="Berdy B."/>
            <person name="Zhao S."/>
            <person name="Lieberman T.D."/>
            <person name="Swanson P.K."/>
            <person name="Smith M."/>
            <person name="Roesemann S."/>
            <person name="Alexander J.E."/>
            <person name="Rich S.A."/>
            <person name="Livny J."/>
            <person name="Vlamakis H."/>
            <person name="Clish C."/>
            <person name="Bullock K."/>
            <person name="Deik A."/>
            <person name="Scott J."/>
            <person name="Pierce K.A."/>
            <person name="Xavier R.J."/>
            <person name="Alm E.J."/>
        </authorList>
    </citation>
    <scope>NUCLEOTIDE SEQUENCE [LARGE SCALE GENOMIC DNA]</scope>
    <source>
        <strain evidence="1 3">BIOML-A8</strain>
    </source>
</reference>
<evidence type="ECO:0000313" key="3">
    <source>
        <dbReference type="Proteomes" id="UP000482653"/>
    </source>
</evidence>
<evidence type="ECO:0000313" key="1">
    <source>
        <dbReference type="EMBL" id="KAA5415760.1"/>
    </source>
</evidence>
<dbReference type="Proteomes" id="UP000482653">
    <property type="component" value="Unassembled WGS sequence"/>
</dbReference>
<proteinExistence type="predicted"/>
<protein>
    <submittedName>
        <fullName evidence="2">Galactosyltransferase-related protein</fullName>
    </submittedName>
</protein>
<dbReference type="Proteomes" id="UP001266995">
    <property type="component" value="Unassembled WGS sequence"/>
</dbReference>
<sequence length="262" mass="30999">MKNNKINLKDLTFCIPVRIDSPYRERNLVAALKFYARHIHCNYIIVEAAKEQHLKKLPSIEGLTYHFIYDDNPTFHRTYYINQMLARTTTKIAAIWDADAIVAISQLNKAYRRIIEEQATMVYPYDGCFWRINDFFSSFFCKNLKISLLKDFPIMKTLMCGYHSVGGGFLVNVKLYKECGWENEYFIGWGPEDAERYKRLLILNKRPTRISGPLYHLHHPRGDNSRDGNKQVAYITKKEYCHVCSMQPDELKKYIETWDWIK</sequence>
<dbReference type="SUPFAM" id="SSF53448">
    <property type="entry name" value="Nucleotide-diphospho-sugar transferases"/>
    <property type="match status" value="1"/>
</dbReference>
<dbReference type="EMBL" id="JAVSNH010000001">
    <property type="protein sequence ID" value="MDT4513035.1"/>
    <property type="molecule type" value="Genomic_DNA"/>
</dbReference>
<accession>A0A6L3JVY4</accession>